<dbReference type="GO" id="GO:0010344">
    <property type="term" value="P:seed oilbody biogenesis"/>
    <property type="evidence" value="ECO:0007669"/>
    <property type="project" value="TreeGrafter"/>
</dbReference>
<dbReference type="GO" id="GO:0012511">
    <property type="term" value="C:monolayer-surrounded lipid storage body"/>
    <property type="evidence" value="ECO:0007669"/>
    <property type="project" value="InterPro"/>
</dbReference>
<evidence type="ECO:0000256" key="2">
    <source>
        <dbReference type="ARBA" id="ARBA00010858"/>
    </source>
</evidence>
<name>A0AAW2Y7B7_9LAMI</name>
<organism evidence="10">
    <name type="scientific">Sesamum latifolium</name>
    <dbReference type="NCBI Taxonomy" id="2727402"/>
    <lineage>
        <taxon>Eukaryota</taxon>
        <taxon>Viridiplantae</taxon>
        <taxon>Streptophyta</taxon>
        <taxon>Embryophyta</taxon>
        <taxon>Tracheophyta</taxon>
        <taxon>Spermatophyta</taxon>
        <taxon>Magnoliopsida</taxon>
        <taxon>eudicotyledons</taxon>
        <taxon>Gunneridae</taxon>
        <taxon>Pentapetalae</taxon>
        <taxon>asterids</taxon>
        <taxon>lamiids</taxon>
        <taxon>Lamiales</taxon>
        <taxon>Pedaliaceae</taxon>
        <taxon>Sesamum</taxon>
    </lineage>
</organism>
<feature type="compositionally biased region" description="Basic and acidic residues" evidence="8">
    <location>
        <begin position="212"/>
        <end position="228"/>
    </location>
</feature>
<feature type="region of interest" description="Disordered" evidence="8">
    <location>
        <begin position="64"/>
        <end position="86"/>
    </location>
</feature>
<dbReference type="PANTHER" id="PTHR33203:SF44">
    <property type="entry name" value="OLEOSIN 20.3 KDA"/>
    <property type="match status" value="1"/>
</dbReference>
<dbReference type="PROSITE" id="PS00811">
    <property type="entry name" value="OLEOSINS"/>
    <property type="match status" value="1"/>
</dbReference>
<keyword evidence="6 9" id="KW-0472">Membrane</keyword>
<keyword evidence="4 9" id="KW-0812">Transmembrane</keyword>
<feature type="transmembrane region" description="Helical" evidence="9">
    <location>
        <begin position="103"/>
        <end position="132"/>
    </location>
</feature>
<proteinExistence type="inferred from homology"/>
<evidence type="ECO:0000256" key="3">
    <source>
        <dbReference type="ARBA" id="ARBA00022677"/>
    </source>
</evidence>
<feature type="compositionally biased region" description="Pro residues" evidence="8">
    <location>
        <begin position="71"/>
        <end position="81"/>
    </location>
</feature>
<evidence type="ECO:0000256" key="1">
    <source>
        <dbReference type="ARBA" id="ARBA00002582"/>
    </source>
</evidence>
<protein>
    <recommendedName>
        <fullName evidence="7">Oleosin</fullName>
    </recommendedName>
</protein>
<reference evidence="10" key="2">
    <citation type="journal article" date="2024" name="Plant">
        <title>Genomic evolution and insights into agronomic trait innovations of Sesamum species.</title>
        <authorList>
            <person name="Miao H."/>
            <person name="Wang L."/>
            <person name="Qu L."/>
            <person name="Liu H."/>
            <person name="Sun Y."/>
            <person name="Le M."/>
            <person name="Wang Q."/>
            <person name="Wei S."/>
            <person name="Zheng Y."/>
            <person name="Lin W."/>
            <person name="Duan Y."/>
            <person name="Cao H."/>
            <person name="Xiong S."/>
            <person name="Wang X."/>
            <person name="Wei L."/>
            <person name="Li C."/>
            <person name="Ma Q."/>
            <person name="Ju M."/>
            <person name="Zhao R."/>
            <person name="Li G."/>
            <person name="Mu C."/>
            <person name="Tian Q."/>
            <person name="Mei H."/>
            <person name="Zhang T."/>
            <person name="Gao T."/>
            <person name="Zhang H."/>
        </authorList>
    </citation>
    <scope>NUCLEOTIDE SEQUENCE</scope>
    <source>
        <strain evidence="10">KEN1</strain>
    </source>
</reference>
<comment type="subcellular location">
    <subcellularLocation>
        <location evidence="7">Lipid droplet</location>
    </subcellularLocation>
    <subcellularLocation>
        <location evidence="7">Membrane</location>
        <topology evidence="7">Multi-pass membrane protein</topology>
    </subcellularLocation>
</comment>
<dbReference type="InterPro" id="IPR000136">
    <property type="entry name" value="Oleosin"/>
</dbReference>
<evidence type="ECO:0000256" key="9">
    <source>
        <dbReference type="SAM" id="Phobius"/>
    </source>
</evidence>
<dbReference type="PANTHER" id="PTHR33203">
    <property type="entry name" value="OLEOSIN"/>
    <property type="match status" value="1"/>
</dbReference>
<comment type="caution">
    <text evidence="10">The sequence shown here is derived from an EMBL/GenBank/DDBJ whole genome shotgun (WGS) entry which is preliminary data.</text>
</comment>
<dbReference type="GO" id="GO:0016020">
    <property type="term" value="C:membrane"/>
    <property type="evidence" value="ECO:0007669"/>
    <property type="project" value="UniProtKB-SubCell"/>
</dbReference>
<evidence type="ECO:0000256" key="8">
    <source>
        <dbReference type="SAM" id="MobiDB-lite"/>
    </source>
</evidence>
<dbReference type="GO" id="GO:0019915">
    <property type="term" value="P:lipid storage"/>
    <property type="evidence" value="ECO:0007669"/>
    <property type="project" value="TreeGrafter"/>
</dbReference>
<dbReference type="AlphaFoldDB" id="A0AAW2Y7B7"/>
<comment type="function">
    <text evidence="1">May have a structural role to stabilize the lipid body during desiccation of the seed by preventing coalescence of the oil. Probably interacts with both lipid and phospholipid moieties of lipid bodies. May also provide recognition signals for specific lipase anchorage in lipolysis during seedling growth.</text>
</comment>
<dbReference type="EMBL" id="JACGWN010000001">
    <property type="protein sequence ID" value="KAL0461703.1"/>
    <property type="molecule type" value="Genomic_DNA"/>
</dbReference>
<evidence type="ECO:0000313" key="10">
    <source>
        <dbReference type="EMBL" id="KAL0461703.1"/>
    </source>
</evidence>
<dbReference type="Pfam" id="PF01277">
    <property type="entry name" value="Oleosin"/>
    <property type="match status" value="1"/>
</dbReference>
<accession>A0AAW2Y7B7</accession>
<dbReference type="GO" id="GO:0050826">
    <property type="term" value="P:response to freezing"/>
    <property type="evidence" value="ECO:0007669"/>
    <property type="project" value="TreeGrafter"/>
</dbReference>
<evidence type="ECO:0000256" key="6">
    <source>
        <dbReference type="ARBA" id="ARBA00023136"/>
    </source>
</evidence>
<feature type="region of interest" description="Disordered" evidence="8">
    <location>
        <begin position="209"/>
        <end position="228"/>
    </location>
</feature>
<evidence type="ECO:0000256" key="5">
    <source>
        <dbReference type="ARBA" id="ARBA00022989"/>
    </source>
</evidence>
<sequence length="228" mass="24129">MWQHKMQLVSHASPLLYTSRMHSNTLHFPSLFNPTHLYSSSLSSFHLHLHLHLISFPHAPPYHGGPRPSTAAPPPSPPPSTATPLRRQRQISLPQNGPSTSQVLAVITLLPIGGSLLGLAGIILVGTLIGLALATPVFVIFSPILVPAVILFAAAVTGFLTSGAFGLTGLSSISWLLNSFRQATGPLDYAKRRMQEAVVAAGDTTKQAGETIKAKAQDEGREGGVGKT</sequence>
<keyword evidence="5 9" id="KW-1133">Transmembrane helix</keyword>
<comment type="similarity">
    <text evidence="2 7">Belongs to the oleosin family.</text>
</comment>
<reference evidence="10" key="1">
    <citation type="submission" date="2020-06" db="EMBL/GenBank/DDBJ databases">
        <authorList>
            <person name="Li T."/>
            <person name="Hu X."/>
            <person name="Zhang T."/>
            <person name="Song X."/>
            <person name="Zhang H."/>
            <person name="Dai N."/>
            <person name="Sheng W."/>
            <person name="Hou X."/>
            <person name="Wei L."/>
        </authorList>
    </citation>
    <scope>NUCLEOTIDE SEQUENCE</scope>
    <source>
        <strain evidence="10">KEN1</strain>
        <tissue evidence="10">Leaf</tissue>
    </source>
</reference>
<feature type="transmembrane region" description="Helical" evidence="9">
    <location>
        <begin position="144"/>
        <end position="177"/>
    </location>
</feature>
<keyword evidence="3 7" id="KW-0551">Lipid droplet</keyword>
<evidence type="ECO:0000256" key="4">
    <source>
        <dbReference type="ARBA" id="ARBA00022692"/>
    </source>
</evidence>
<gene>
    <name evidence="10" type="ORF">Slati_0057900</name>
</gene>
<evidence type="ECO:0000256" key="7">
    <source>
        <dbReference type="RuleBase" id="RU000540"/>
    </source>
</evidence>